<comment type="caution">
    <text evidence="1">The sequence shown here is derived from an EMBL/GenBank/DDBJ whole genome shotgun (WGS) entry which is preliminary data.</text>
</comment>
<dbReference type="Proteomes" id="UP000648914">
    <property type="component" value="Unassembled WGS sequence"/>
</dbReference>
<sequence>MNQINSSSLKTEIEKALALNGLVAHEIANKDEVLSAVESIFVKERPRAWWSSLAAKPKIYTFTDNSAYLHIEEVAPPTTDDVWLIADEDNEEKLLFSLPLSKIKRVLEECRFFEYYIVDKDLTWLLAENDHGDILVSNNN</sequence>
<evidence type="ECO:0000313" key="2">
    <source>
        <dbReference type="Proteomes" id="UP000648914"/>
    </source>
</evidence>
<name>A0ABS0UG13_9PSED</name>
<organism evidence="1 2">
    <name type="scientific">Pseudomonas synxantha</name>
    <dbReference type="NCBI Taxonomy" id="47883"/>
    <lineage>
        <taxon>Bacteria</taxon>
        <taxon>Pseudomonadati</taxon>
        <taxon>Pseudomonadota</taxon>
        <taxon>Gammaproteobacteria</taxon>
        <taxon>Pseudomonadales</taxon>
        <taxon>Pseudomonadaceae</taxon>
        <taxon>Pseudomonas</taxon>
    </lineage>
</organism>
<dbReference type="EMBL" id="JAEILG010000010">
    <property type="protein sequence ID" value="MBI6563545.1"/>
    <property type="molecule type" value="Genomic_DNA"/>
</dbReference>
<proteinExistence type="predicted"/>
<gene>
    <name evidence="1" type="ORF">YA0852_05360</name>
</gene>
<accession>A0ABS0UG13</accession>
<evidence type="ECO:0000313" key="1">
    <source>
        <dbReference type="EMBL" id="MBI6563545.1"/>
    </source>
</evidence>
<reference evidence="1 2" key="1">
    <citation type="submission" date="2020-12" db="EMBL/GenBank/DDBJ databases">
        <title>Comparative genomic insights into the epidemiology and virulence of plant pathogenic Pseudomonads from Turkey.</title>
        <authorList>
            <person name="Dillon M."/>
            <person name="Ruiz-Bedoya T."/>
            <person name="Bendalovic-Torma C."/>
            <person name="Guttman K.M."/>
            <person name="Kwak H."/>
            <person name="Middleton M.A."/>
            <person name="Wang P.W."/>
            <person name="Horuz S."/>
            <person name="Aysan Y."/>
            <person name="Guttman D.S."/>
        </authorList>
    </citation>
    <scope>NUCLEOTIDE SEQUENCE [LARGE SCALE GENOMIC DNA]</scope>
    <source>
        <strain evidence="1 2">S5_IA_2b</strain>
    </source>
</reference>
<dbReference type="Pfam" id="PF20541">
    <property type="entry name" value="DUF6756"/>
    <property type="match status" value="1"/>
</dbReference>
<protein>
    <submittedName>
        <fullName evidence="1">Uncharacterized protein</fullName>
    </submittedName>
</protein>
<keyword evidence="2" id="KW-1185">Reference proteome</keyword>
<dbReference type="RefSeq" id="WP_198721131.1">
    <property type="nucleotide sequence ID" value="NZ_JAEIKU010000152.1"/>
</dbReference>
<dbReference type="InterPro" id="IPR046644">
    <property type="entry name" value="DUF6756"/>
</dbReference>